<evidence type="ECO:0000256" key="4">
    <source>
        <dbReference type="ARBA" id="ARBA00022833"/>
    </source>
</evidence>
<keyword evidence="2 5" id="KW-0863">Zinc-finger</keyword>
<dbReference type="PROSITE" id="PS51999">
    <property type="entry name" value="ZF_GRF"/>
    <property type="match status" value="1"/>
</dbReference>
<feature type="compositionally biased region" description="Acidic residues" evidence="6">
    <location>
        <begin position="317"/>
        <end position="330"/>
    </location>
</feature>
<dbReference type="Gene3D" id="3.40.50.10810">
    <property type="entry name" value="Tandem AAA-ATPase domain"/>
    <property type="match status" value="1"/>
</dbReference>
<protein>
    <recommendedName>
        <fullName evidence="7">GRF-type domain-containing protein</fullName>
    </recommendedName>
</protein>
<name>A0ABP9YW62_9FUNG</name>
<keyword evidence="3" id="KW-0378">Hydrolase</keyword>
<feature type="domain" description="GRF-type" evidence="7">
    <location>
        <begin position="4"/>
        <end position="43"/>
    </location>
</feature>
<gene>
    <name evidence="8" type="ORF">MFLAVUS_004532</name>
</gene>
<feature type="region of interest" description="Disordered" evidence="6">
    <location>
        <begin position="314"/>
        <end position="335"/>
    </location>
</feature>
<organism evidence="8 9">
    <name type="scientific">Mucor flavus</name>
    <dbReference type="NCBI Taxonomy" id="439312"/>
    <lineage>
        <taxon>Eukaryota</taxon>
        <taxon>Fungi</taxon>
        <taxon>Fungi incertae sedis</taxon>
        <taxon>Mucoromycota</taxon>
        <taxon>Mucoromycotina</taxon>
        <taxon>Mucoromycetes</taxon>
        <taxon>Mucorales</taxon>
        <taxon>Mucorineae</taxon>
        <taxon>Mucoraceae</taxon>
        <taxon>Mucor</taxon>
    </lineage>
</organism>
<keyword evidence="4" id="KW-0862">Zinc</keyword>
<dbReference type="InterPro" id="IPR010666">
    <property type="entry name" value="Znf_GRF"/>
</dbReference>
<dbReference type="PANTHER" id="PTHR45766:SF6">
    <property type="entry name" value="SWI_SNF-RELATED MATRIX-ASSOCIATED ACTIN-DEPENDENT REGULATOR OF CHROMATIN SUBFAMILY A-LIKE PROTEIN 1"/>
    <property type="match status" value="1"/>
</dbReference>
<dbReference type="SUPFAM" id="SSF52540">
    <property type="entry name" value="P-loop containing nucleoside triphosphate hydrolases"/>
    <property type="match status" value="1"/>
</dbReference>
<dbReference type="PANTHER" id="PTHR45766">
    <property type="entry name" value="DNA ANNEALING HELICASE AND ENDONUCLEASE ZRANB3 FAMILY MEMBER"/>
    <property type="match status" value="1"/>
</dbReference>
<evidence type="ECO:0000259" key="7">
    <source>
        <dbReference type="PROSITE" id="PS51999"/>
    </source>
</evidence>
<evidence type="ECO:0000313" key="9">
    <source>
        <dbReference type="Proteomes" id="UP001473302"/>
    </source>
</evidence>
<evidence type="ECO:0000313" key="8">
    <source>
        <dbReference type="EMBL" id="GAA5811103.1"/>
    </source>
</evidence>
<dbReference type="InterPro" id="IPR038718">
    <property type="entry name" value="SNF2-like_sf"/>
</dbReference>
<proteinExistence type="predicted"/>
<sequence length="579" mass="66973">MRKCRCDNVPLSLEVKTPGINRGRWYQRCPTGTCRFFAWDESPHAFITHPVEVYSSIKPRTNTRPAYFNTQMELRESQSAIPKTKIPVAFSILSKQLIGIKTNANLTLEPVFAGIENIKWSDEHGQWTIPATVPMYNLAISALPTEIPNLQLEIETIPPAILDSIIEMSLLESNARMHDPDEMTEIEFQWSEFVGSNIFRLLTPVQQKGVSFGLERCGRVLFGNENGVGSIGQVLALTQVYKDEWPVLVTCPNILRHTWKHEIKKWLGISDDEICIMDPKEPARDAFKESPVKRKKPARRPKFRAYKKRVERRLNEDDYESSSESDEDEDVKVKQEDDVEHVSNIKFYITSHQHATKRRREIKIKNFQTIVCSDSHHWKTMTTIAPIVFTDFDLYTKRYCDAKATVFGCNYEGESNKAELGYLLDSNVWYAPKSEQLKPGFPEFDRQEHEKTGEIKKEEIIQYFDYVFETYKRPKIAVFYHNEGVFKALEAHLKVKKKKLVHLDNIYDSNSICEEYNQSHSVQFLFLDMKMSEIDVSLHSVDLVAFRKGKAQYNGISFSERRGPLSIKYLIALQTIGMV</sequence>
<accession>A0ABP9YW62</accession>
<evidence type="ECO:0000256" key="6">
    <source>
        <dbReference type="SAM" id="MobiDB-lite"/>
    </source>
</evidence>
<keyword evidence="9" id="KW-1185">Reference proteome</keyword>
<dbReference type="InterPro" id="IPR027417">
    <property type="entry name" value="P-loop_NTPase"/>
</dbReference>
<dbReference type="EMBL" id="BAABUK010000009">
    <property type="protein sequence ID" value="GAA5811103.1"/>
    <property type="molecule type" value="Genomic_DNA"/>
</dbReference>
<evidence type="ECO:0000256" key="1">
    <source>
        <dbReference type="ARBA" id="ARBA00022723"/>
    </source>
</evidence>
<keyword evidence="1" id="KW-0479">Metal-binding</keyword>
<comment type="caution">
    <text evidence="8">The sequence shown here is derived from an EMBL/GenBank/DDBJ whole genome shotgun (WGS) entry which is preliminary data.</text>
</comment>
<reference evidence="8 9" key="1">
    <citation type="submission" date="2024-04" db="EMBL/GenBank/DDBJ databases">
        <title>genome sequences of Mucor flavus KT1a and Helicostylum pulchrum KT1b strains isolated from the surface of a dry-aged beef.</title>
        <authorList>
            <person name="Toyotome T."/>
            <person name="Hosono M."/>
            <person name="Torimaru M."/>
            <person name="Fukuda K."/>
            <person name="Mikami N."/>
        </authorList>
    </citation>
    <scope>NUCLEOTIDE SEQUENCE [LARGE SCALE GENOMIC DNA]</scope>
    <source>
        <strain evidence="8 9">KT1a</strain>
    </source>
</reference>
<evidence type="ECO:0000256" key="5">
    <source>
        <dbReference type="PROSITE-ProRule" id="PRU01343"/>
    </source>
</evidence>
<evidence type="ECO:0000256" key="3">
    <source>
        <dbReference type="ARBA" id="ARBA00022801"/>
    </source>
</evidence>
<evidence type="ECO:0000256" key="2">
    <source>
        <dbReference type="ARBA" id="ARBA00022771"/>
    </source>
</evidence>
<dbReference type="Proteomes" id="UP001473302">
    <property type="component" value="Unassembled WGS sequence"/>
</dbReference>